<evidence type="ECO:0000313" key="3">
    <source>
        <dbReference type="Proteomes" id="UP001596171"/>
    </source>
</evidence>
<sequence>MQLLKTWGRAYCQTGLFFALTFYSVTAPPYGPFVFKWTNVNRYFLLSYLVGYPLVMWLAPRLTQPPIHLISLQAQVLKQLISERTTHNNNSRQPALHLDRLLLRQEATDDFMNACLGFIWHGILMLVAFPGLLIILIIRLLRKIR</sequence>
<keyword evidence="3" id="KW-1185">Reference proteome</keyword>
<dbReference type="RefSeq" id="WP_137614866.1">
    <property type="nucleotide sequence ID" value="NZ_BJDI01000001.1"/>
</dbReference>
<evidence type="ECO:0000256" key="1">
    <source>
        <dbReference type="SAM" id="Phobius"/>
    </source>
</evidence>
<keyword evidence="1" id="KW-1133">Transmembrane helix</keyword>
<gene>
    <name evidence="2" type="ORF">ACFP1L_01440</name>
</gene>
<protein>
    <recommendedName>
        <fullName evidence="4">Integral membrane protein</fullName>
    </recommendedName>
</protein>
<keyword evidence="1" id="KW-0472">Membrane</keyword>
<reference evidence="3" key="1">
    <citation type="journal article" date="2019" name="Int. J. Syst. Evol. Microbiol.">
        <title>The Global Catalogue of Microorganisms (GCM) 10K type strain sequencing project: providing services to taxonomists for standard genome sequencing and annotation.</title>
        <authorList>
            <consortium name="The Broad Institute Genomics Platform"/>
            <consortium name="The Broad Institute Genome Sequencing Center for Infectious Disease"/>
            <person name="Wu L."/>
            <person name="Ma J."/>
        </authorList>
    </citation>
    <scope>NUCLEOTIDE SEQUENCE [LARGE SCALE GENOMIC DNA]</scope>
    <source>
        <strain evidence="3">CCM 8930</strain>
    </source>
</reference>
<evidence type="ECO:0000313" key="2">
    <source>
        <dbReference type="EMBL" id="MFC6200557.1"/>
    </source>
</evidence>
<evidence type="ECO:0008006" key="4">
    <source>
        <dbReference type="Google" id="ProtNLM"/>
    </source>
</evidence>
<dbReference type="Proteomes" id="UP001596171">
    <property type="component" value="Unassembled WGS sequence"/>
</dbReference>
<feature type="transmembrane region" description="Helical" evidence="1">
    <location>
        <begin position="118"/>
        <end position="141"/>
    </location>
</feature>
<dbReference type="EMBL" id="JBHSSE010000003">
    <property type="protein sequence ID" value="MFC6200557.1"/>
    <property type="molecule type" value="Genomic_DNA"/>
</dbReference>
<accession>A0ABW1SGY0</accession>
<keyword evidence="1" id="KW-0812">Transmembrane</keyword>
<proteinExistence type="predicted"/>
<feature type="transmembrane region" description="Helical" evidence="1">
    <location>
        <begin position="43"/>
        <end position="59"/>
    </location>
</feature>
<name>A0ABW1SGY0_9LACO</name>
<organism evidence="2 3">
    <name type="scientific">Lactiplantibacillus nangangensis</name>
    <dbReference type="NCBI Taxonomy" id="2559917"/>
    <lineage>
        <taxon>Bacteria</taxon>
        <taxon>Bacillati</taxon>
        <taxon>Bacillota</taxon>
        <taxon>Bacilli</taxon>
        <taxon>Lactobacillales</taxon>
        <taxon>Lactobacillaceae</taxon>
        <taxon>Lactiplantibacillus</taxon>
    </lineage>
</organism>
<comment type="caution">
    <text evidence="2">The sequence shown here is derived from an EMBL/GenBank/DDBJ whole genome shotgun (WGS) entry which is preliminary data.</text>
</comment>